<evidence type="ECO:0000313" key="3">
    <source>
        <dbReference type="Proteomes" id="UP001206983"/>
    </source>
</evidence>
<comment type="caution">
    <text evidence="2">The sequence shown here is derived from an EMBL/GenBank/DDBJ whole genome shotgun (WGS) entry which is preliminary data.</text>
</comment>
<evidence type="ECO:0000259" key="1">
    <source>
        <dbReference type="Pfam" id="PF13519"/>
    </source>
</evidence>
<keyword evidence="3" id="KW-1185">Reference proteome</keyword>
<dbReference type="InterPro" id="IPR036465">
    <property type="entry name" value="vWFA_dom_sf"/>
</dbReference>
<dbReference type="AlphaFoldDB" id="A0AAE3L1X3"/>
<dbReference type="PANTHER" id="PTHR36846:SF1">
    <property type="entry name" value="PROTEIN VIAA"/>
    <property type="match status" value="1"/>
</dbReference>
<proteinExistence type="predicted"/>
<reference evidence="2 3" key="1">
    <citation type="journal article" date="2011" name="Appl. Environ. Microbiol.">
        <title>Methanogenic archaea isolated from Taiwan's Chelungpu fault.</title>
        <authorList>
            <person name="Wu S.Y."/>
            <person name="Lai M.C."/>
        </authorList>
    </citation>
    <scope>NUCLEOTIDE SEQUENCE [LARGE SCALE GENOMIC DNA]</scope>
    <source>
        <strain evidence="2 3">St545Mb</strain>
    </source>
</reference>
<dbReference type="Pfam" id="PF13519">
    <property type="entry name" value="VWA_2"/>
    <property type="match status" value="1"/>
</dbReference>
<sequence length="506" mass="58368">MQSLNQEIAETEEFARILHADRFPELADEKFKLILSRKLSSWEMSARSYLENANPLKEHLSRLDLAAWDLKRHGGCEGSVLSDLSNYRSLHPSVNVAFWEKKILAAKGGMGGKKDNNATEAFTAIRRNEQEAWRKEYEEQLLEWQLREMQKLRSRFAKDLKEWFETIRQIKEAFDELDIEQDILWDLSAEELTEQDISFLKQWAEYLNNARGIRELCELMGRLRKEQRSDHTEIIDSTVQYCIREPDRTSNEMVVGIELGTDLENVIPQELALLSDDDVALLFDLKYVERRLMCFSRQGYRNRIIEEIVRHTVTVVDEEKMGPIIICLDTSNSMSGAPEYIAKALTLSIVSRAASQKRKCYLINFSTSIETLDLTPPKGIRDLIDFLRMSFHGSTDVVPALCEGVRMMQDENYEKADLLVISDFLFPDLSPGIVSLCREQKLNENRFFALAITPFITDQINEDVFDQSWNYNTSRGTLSEIMNCFRYGFAVKPSASSFPDNGLGRI</sequence>
<accession>A0AAE3L1X3</accession>
<dbReference type="EMBL" id="JTEO01000005">
    <property type="protein sequence ID" value="MCQ6963293.1"/>
    <property type="molecule type" value="Genomic_DNA"/>
</dbReference>
<dbReference type="RefSeq" id="WP_256623133.1">
    <property type="nucleotide sequence ID" value="NZ_JTEO01000005.1"/>
</dbReference>
<evidence type="ECO:0000313" key="2">
    <source>
        <dbReference type="EMBL" id="MCQ6963293.1"/>
    </source>
</evidence>
<gene>
    <name evidence="2" type="ORF">PV02_09180</name>
</gene>
<dbReference type="InterPro" id="IPR002035">
    <property type="entry name" value="VWF_A"/>
</dbReference>
<dbReference type="PANTHER" id="PTHR36846">
    <property type="entry name" value="PROTEIN VIAA"/>
    <property type="match status" value="1"/>
</dbReference>
<dbReference type="Proteomes" id="UP001206983">
    <property type="component" value="Unassembled WGS sequence"/>
</dbReference>
<dbReference type="GO" id="GO:0005829">
    <property type="term" value="C:cytosol"/>
    <property type="evidence" value="ECO:0007669"/>
    <property type="project" value="TreeGrafter"/>
</dbReference>
<name>A0AAE3L1X3_9EURY</name>
<protein>
    <recommendedName>
        <fullName evidence="1">VWFA domain-containing protein</fullName>
    </recommendedName>
</protein>
<organism evidence="2 3">
    <name type="scientific">Methanolobus chelungpuianus</name>
    <dbReference type="NCBI Taxonomy" id="502115"/>
    <lineage>
        <taxon>Archaea</taxon>
        <taxon>Methanobacteriati</taxon>
        <taxon>Methanobacteriota</taxon>
        <taxon>Stenosarchaea group</taxon>
        <taxon>Methanomicrobia</taxon>
        <taxon>Methanosarcinales</taxon>
        <taxon>Methanosarcinaceae</taxon>
        <taxon>Methanolobus</taxon>
    </lineage>
</organism>
<dbReference type="SUPFAM" id="SSF53300">
    <property type="entry name" value="vWA-like"/>
    <property type="match status" value="1"/>
</dbReference>
<feature type="domain" description="VWFA" evidence="1">
    <location>
        <begin position="324"/>
        <end position="424"/>
    </location>
</feature>
<dbReference type="Gene3D" id="3.40.50.410">
    <property type="entry name" value="von Willebrand factor, type A domain"/>
    <property type="match status" value="1"/>
</dbReference>